<dbReference type="AlphaFoldDB" id="A0A2R8BE07"/>
<accession>A0A2R8BE07</accession>
<keyword evidence="4" id="KW-1185">Reference proteome</keyword>
<evidence type="ECO:0000259" key="2">
    <source>
        <dbReference type="Pfam" id="PF06568"/>
    </source>
</evidence>
<protein>
    <recommendedName>
        <fullName evidence="2">YjiS-like domain-containing protein</fullName>
    </recommendedName>
</protein>
<sequence length="77" mass="8909">MTLTIKTDLDALNYLRESKALPIVSVWAVEFAVIVSKWTTRRRTRLALRQLTRHQLRDVGLTPDQALDESAKVFWQA</sequence>
<evidence type="ECO:0000256" key="1">
    <source>
        <dbReference type="SAM" id="Phobius"/>
    </source>
</evidence>
<dbReference type="InterPro" id="IPR009506">
    <property type="entry name" value="YjiS-like"/>
</dbReference>
<keyword evidence="1" id="KW-0472">Membrane</keyword>
<gene>
    <name evidence="3" type="ORF">ASD8599_02057</name>
</gene>
<feature type="domain" description="YjiS-like" evidence="2">
    <location>
        <begin position="35"/>
        <end position="66"/>
    </location>
</feature>
<keyword evidence="1" id="KW-0812">Transmembrane</keyword>
<evidence type="ECO:0000313" key="3">
    <source>
        <dbReference type="EMBL" id="SPH21305.1"/>
    </source>
</evidence>
<feature type="transmembrane region" description="Helical" evidence="1">
    <location>
        <begin position="20"/>
        <end position="39"/>
    </location>
</feature>
<keyword evidence="1" id="KW-1133">Transmembrane helix</keyword>
<reference evidence="3 4" key="1">
    <citation type="submission" date="2018-03" db="EMBL/GenBank/DDBJ databases">
        <authorList>
            <person name="Keele B.F."/>
        </authorList>
    </citation>
    <scope>NUCLEOTIDE SEQUENCE [LARGE SCALE GENOMIC DNA]</scope>
    <source>
        <strain evidence="3 4">CECT 8599</strain>
    </source>
</reference>
<name>A0A2R8BE07_9RHOB</name>
<dbReference type="EMBL" id="OMOR01000001">
    <property type="protein sequence ID" value="SPH21305.1"/>
    <property type="molecule type" value="Genomic_DNA"/>
</dbReference>
<dbReference type="OrthoDB" id="8005167at2"/>
<organism evidence="3 4">
    <name type="scientific">Ascidiaceihabitans donghaensis</name>
    <dbReference type="NCBI Taxonomy" id="1510460"/>
    <lineage>
        <taxon>Bacteria</taxon>
        <taxon>Pseudomonadati</taxon>
        <taxon>Pseudomonadota</taxon>
        <taxon>Alphaproteobacteria</taxon>
        <taxon>Rhodobacterales</taxon>
        <taxon>Paracoccaceae</taxon>
        <taxon>Ascidiaceihabitans</taxon>
    </lineage>
</organism>
<evidence type="ECO:0000313" key="4">
    <source>
        <dbReference type="Proteomes" id="UP000244880"/>
    </source>
</evidence>
<dbReference type="Proteomes" id="UP000244880">
    <property type="component" value="Unassembled WGS sequence"/>
</dbReference>
<dbReference type="RefSeq" id="WP_108828397.1">
    <property type="nucleotide sequence ID" value="NZ_OMOR01000001.1"/>
</dbReference>
<dbReference type="Pfam" id="PF06568">
    <property type="entry name" value="YjiS-like"/>
    <property type="match status" value="1"/>
</dbReference>
<proteinExistence type="predicted"/>